<dbReference type="Gene3D" id="3.50.50.60">
    <property type="entry name" value="FAD/NAD(P)-binding domain"/>
    <property type="match status" value="1"/>
</dbReference>
<dbReference type="InterPro" id="IPR007867">
    <property type="entry name" value="GMC_OxRtase_C"/>
</dbReference>
<dbReference type="NCBIfam" id="NF002550">
    <property type="entry name" value="PRK02106.1"/>
    <property type="match status" value="1"/>
</dbReference>
<evidence type="ECO:0000256" key="6">
    <source>
        <dbReference type="NCBIfam" id="TIGR01810"/>
    </source>
</evidence>
<reference evidence="12 13" key="1">
    <citation type="submission" date="2020-04" db="EMBL/GenBank/DDBJ databases">
        <title>Rhodospirillaceae bacterium KN72 isolated from deep sea.</title>
        <authorList>
            <person name="Zhang D.-C."/>
        </authorList>
    </citation>
    <scope>NUCLEOTIDE SEQUENCE [LARGE SCALE GENOMIC DNA]</scope>
    <source>
        <strain evidence="12 13">KN72</strain>
    </source>
</reference>
<keyword evidence="3 8" id="KW-0285">Flavoprotein</keyword>
<dbReference type="AlphaFoldDB" id="A0A7Y0DZN6"/>
<organism evidence="12 13">
    <name type="scientific">Pacificispira spongiicola</name>
    <dbReference type="NCBI Taxonomy" id="2729598"/>
    <lineage>
        <taxon>Bacteria</taxon>
        <taxon>Pseudomonadati</taxon>
        <taxon>Pseudomonadota</taxon>
        <taxon>Alphaproteobacteria</taxon>
        <taxon>Rhodospirillales</taxon>
        <taxon>Rhodospirillaceae</taxon>
        <taxon>Pacificispira</taxon>
    </lineage>
</organism>
<keyword evidence="13" id="KW-1185">Reference proteome</keyword>
<dbReference type="PANTHER" id="PTHR11552:SF147">
    <property type="entry name" value="CHOLINE DEHYDROGENASE, MITOCHONDRIAL"/>
    <property type="match status" value="1"/>
</dbReference>
<dbReference type="PANTHER" id="PTHR11552">
    <property type="entry name" value="GLUCOSE-METHANOL-CHOLINE GMC OXIDOREDUCTASE"/>
    <property type="match status" value="1"/>
</dbReference>
<keyword evidence="4 7" id="KW-0274">FAD</keyword>
<sequence length="573" mass="63303">MSEYDFIVVGAGSAGCVLAARLTEDPKNRVLLLEAGGSDSSIFIQMPTALSIPMNMPKFNWFFESEEEPGLDNRRLHTPRGKVLGGSSSINGMVYVRGHACDFDQWEEHGATGWGYRHVLPYFRRAETWKDPDHRAADDYRGTDGPLNTNNGNEMRNPLYKAWIEAGEQAGYGKTEDYNGYRQEGFGRMHMTVKDGVRWSTANAYLKPVMNRANLTVVTKAMTHKILLDGKKATGVRYEVGGKVVDATARREVILSAGSVGSPQLLQLSGIGPASVLKNAGVDVVHDLPGVGKNLQDHLEVYFQFRSKQKITLNGHLDPFHKFLIGARWFFFKSGLGATNHFESCAFIRSKPGLKWPDLQYHFLPAAMRYDGNAAFDGHGFQVHVGPNKPKSRGHLRITSADPMAKPSILFNYMTAQEDIEAFRACIRLTREIMSQPAMDAYRGPEIQPGEAIDSDEAIDAWIRQNAESAYHPACTCKIGAADDPMAVLDSECRVIGIDSLRVIDSSVFPTIPNGNLNSPTIMVGEKGADMVLGRDALPASNAPVWIAPDWETKQREGAPVRAFSSRIDTRPR</sequence>
<dbReference type="NCBIfam" id="TIGR01810">
    <property type="entry name" value="betA"/>
    <property type="match status" value="1"/>
</dbReference>
<feature type="domain" description="Glucose-methanol-choline oxidoreductase N-terminal" evidence="11">
    <location>
        <begin position="258"/>
        <end position="272"/>
    </location>
</feature>
<evidence type="ECO:0000256" key="2">
    <source>
        <dbReference type="ARBA" id="ARBA00010790"/>
    </source>
</evidence>
<comment type="pathway">
    <text evidence="9">Amine and polyamine biosynthesis; betaine biosynthesis via choline pathway; betaine aldehyde from choline (cytochrome c reductase route): step 1/1.</text>
</comment>
<name>A0A7Y0DZN6_9PROT</name>
<evidence type="ECO:0000256" key="3">
    <source>
        <dbReference type="ARBA" id="ARBA00022630"/>
    </source>
</evidence>
<evidence type="ECO:0000313" key="12">
    <source>
        <dbReference type="EMBL" id="NMM44554.1"/>
    </source>
</evidence>
<evidence type="ECO:0000259" key="10">
    <source>
        <dbReference type="PROSITE" id="PS00623"/>
    </source>
</evidence>
<evidence type="ECO:0000256" key="1">
    <source>
        <dbReference type="ARBA" id="ARBA00001974"/>
    </source>
</evidence>
<proteinExistence type="inferred from homology"/>
<dbReference type="InterPro" id="IPR000172">
    <property type="entry name" value="GMC_OxRdtase_N"/>
</dbReference>
<feature type="domain" description="Glucose-methanol-choline oxidoreductase N-terminal" evidence="10">
    <location>
        <begin position="81"/>
        <end position="104"/>
    </location>
</feature>
<feature type="binding site" evidence="7">
    <location>
        <begin position="91"/>
        <end position="94"/>
    </location>
    <ligand>
        <name>FAD</name>
        <dbReference type="ChEBI" id="CHEBI:57692"/>
    </ligand>
</feature>
<dbReference type="EC" id="1.1.99.1" evidence="6 9"/>
<feature type="binding site" evidence="7">
    <location>
        <position position="83"/>
    </location>
    <ligand>
        <name>FAD</name>
        <dbReference type="ChEBI" id="CHEBI:57692"/>
    </ligand>
</feature>
<dbReference type="SUPFAM" id="SSF54373">
    <property type="entry name" value="FAD-linked reductases, C-terminal domain"/>
    <property type="match status" value="1"/>
</dbReference>
<evidence type="ECO:0000256" key="7">
    <source>
        <dbReference type="PIRSR" id="PIRSR000137-2"/>
    </source>
</evidence>
<dbReference type="GO" id="GO:0019285">
    <property type="term" value="P:glycine betaine biosynthetic process from choline"/>
    <property type="evidence" value="ECO:0007669"/>
    <property type="project" value="UniProtKB-UniRule"/>
</dbReference>
<evidence type="ECO:0000259" key="11">
    <source>
        <dbReference type="PROSITE" id="PS00624"/>
    </source>
</evidence>
<dbReference type="PIRSF" id="PIRSF000137">
    <property type="entry name" value="Alcohol_oxidase"/>
    <property type="match status" value="1"/>
</dbReference>
<evidence type="ECO:0000313" key="13">
    <source>
        <dbReference type="Proteomes" id="UP000539372"/>
    </source>
</evidence>
<dbReference type="RefSeq" id="WP_169624832.1">
    <property type="nucleotide sequence ID" value="NZ_JABBNT010000002.1"/>
</dbReference>
<dbReference type="Proteomes" id="UP000539372">
    <property type="component" value="Unassembled WGS sequence"/>
</dbReference>
<comment type="caution">
    <text evidence="12">The sequence shown here is derived from an EMBL/GenBank/DDBJ whole genome shotgun (WGS) entry which is preliminary data.</text>
</comment>
<dbReference type="InterPro" id="IPR036188">
    <property type="entry name" value="FAD/NAD-bd_sf"/>
</dbReference>
<dbReference type="GO" id="GO:0050660">
    <property type="term" value="F:flavin adenine dinucleotide binding"/>
    <property type="evidence" value="ECO:0007669"/>
    <property type="project" value="InterPro"/>
</dbReference>
<dbReference type="SUPFAM" id="SSF51905">
    <property type="entry name" value="FAD/NAD(P)-binding domain"/>
    <property type="match status" value="1"/>
</dbReference>
<gene>
    <name evidence="12" type="primary">betA</name>
    <name evidence="12" type="ORF">HH303_08685</name>
</gene>
<dbReference type="Gene3D" id="3.30.560.10">
    <property type="entry name" value="Glucose Oxidase, domain 3"/>
    <property type="match status" value="1"/>
</dbReference>
<evidence type="ECO:0000256" key="8">
    <source>
        <dbReference type="RuleBase" id="RU003968"/>
    </source>
</evidence>
<comment type="cofactor">
    <cofactor evidence="1 7">
        <name>FAD</name>
        <dbReference type="ChEBI" id="CHEBI:57692"/>
    </cofactor>
</comment>
<dbReference type="GO" id="GO:0016020">
    <property type="term" value="C:membrane"/>
    <property type="evidence" value="ECO:0007669"/>
    <property type="project" value="TreeGrafter"/>
</dbReference>
<dbReference type="UniPathway" id="UPA00529">
    <property type="reaction ID" value="UER00385"/>
</dbReference>
<dbReference type="Pfam" id="PF00732">
    <property type="entry name" value="GMC_oxred_N"/>
    <property type="match status" value="1"/>
</dbReference>
<dbReference type="PROSITE" id="PS00623">
    <property type="entry name" value="GMC_OXRED_1"/>
    <property type="match status" value="1"/>
</dbReference>
<protein>
    <recommendedName>
        <fullName evidence="6 9">Choline dehydrogenase</fullName>
        <ecNumber evidence="6 9">1.1.99.1</ecNumber>
    </recommendedName>
</protein>
<keyword evidence="5 12" id="KW-0560">Oxidoreductase</keyword>
<evidence type="ECO:0000256" key="5">
    <source>
        <dbReference type="ARBA" id="ARBA00023002"/>
    </source>
</evidence>
<comment type="catalytic activity">
    <reaction evidence="9">
        <text>choline + A = betaine aldehyde + AH2</text>
        <dbReference type="Rhea" id="RHEA:17433"/>
        <dbReference type="ChEBI" id="CHEBI:13193"/>
        <dbReference type="ChEBI" id="CHEBI:15354"/>
        <dbReference type="ChEBI" id="CHEBI:15710"/>
        <dbReference type="ChEBI" id="CHEBI:17499"/>
        <dbReference type="EC" id="1.1.99.1"/>
    </reaction>
</comment>
<dbReference type="Pfam" id="PF05199">
    <property type="entry name" value="GMC_oxred_C"/>
    <property type="match status" value="1"/>
</dbReference>
<dbReference type="GO" id="GO:0008812">
    <property type="term" value="F:choline dehydrogenase activity"/>
    <property type="evidence" value="ECO:0007669"/>
    <property type="project" value="UniProtKB-UniRule"/>
</dbReference>
<evidence type="ECO:0000256" key="4">
    <source>
        <dbReference type="ARBA" id="ARBA00022827"/>
    </source>
</evidence>
<dbReference type="PROSITE" id="PS00624">
    <property type="entry name" value="GMC_OXRED_2"/>
    <property type="match status" value="1"/>
</dbReference>
<dbReference type="InterPro" id="IPR011533">
    <property type="entry name" value="BetA"/>
</dbReference>
<dbReference type="EMBL" id="JABBNT010000002">
    <property type="protein sequence ID" value="NMM44554.1"/>
    <property type="molecule type" value="Genomic_DNA"/>
</dbReference>
<dbReference type="InterPro" id="IPR012132">
    <property type="entry name" value="GMC_OxRdtase"/>
</dbReference>
<accession>A0A7Y0DZN6</accession>
<evidence type="ECO:0000256" key="9">
    <source>
        <dbReference type="RuleBase" id="RU003969"/>
    </source>
</evidence>
<comment type="similarity">
    <text evidence="2 8">Belongs to the GMC oxidoreductase family.</text>
</comment>